<dbReference type="CDD" id="cd16380">
    <property type="entry name" value="YitT_C"/>
    <property type="match status" value="1"/>
</dbReference>
<keyword evidence="2" id="KW-1003">Cell membrane</keyword>
<keyword evidence="3" id="KW-0812">Transmembrane</keyword>
<keyword evidence="5" id="KW-0472">Membrane</keyword>
<dbReference type="PANTHER" id="PTHR33545">
    <property type="entry name" value="UPF0750 MEMBRANE PROTEIN YITT-RELATED"/>
    <property type="match status" value="1"/>
</dbReference>
<dbReference type="InterPro" id="IPR015867">
    <property type="entry name" value="N-reg_PII/ATP_PRibTrfase_C"/>
</dbReference>
<evidence type="ECO:0000256" key="1">
    <source>
        <dbReference type="ARBA" id="ARBA00004651"/>
    </source>
</evidence>
<keyword evidence="4" id="KW-1133">Transmembrane helix</keyword>
<proteinExistence type="predicted"/>
<dbReference type="RefSeq" id="WP_136952938.1">
    <property type="nucleotide sequence ID" value="NZ_CP039712.1"/>
</dbReference>
<dbReference type="InterPro" id="IPR003740">
    <property type="entry name" value="YitT"/>
</dbReference>
<comment type="subcellular location">
    <subcellularLocation>
        <location evidence="1">Cell membrane</location>
        <topology evidence="1">Multi-pass membrane protein</topology>
    </subcellularLocation>
</comment>
<evidence type="ECO:0000313" key="7">
    <source>
        <dbReference type="Proteomes" id="UP000298615"/>
    </source>
</evidence>
<evidence type="ECO:0000256" key="5">
    <source>
        <dbReference type="ARBA" id="ARBA00023136"/>
    </source>
</evidence>
<dbReference type="KEGG" id="vao:FA707_03610"/>
<dbReference type="GO" id="GO:0005886">
    <property type="term" value="C:plasma membrane"/>
    <property type="evidence" value="ECO:0007669"/>
    <property type="project" value="UniProtKB-SubCell"/>
</dbReference>
<evidence type="ECO:0000313" key="6">
    <source>
        <dbReference type="EMBL" id="QCI86101.1"/>
    </source>
</evidence>
<dbReference type="EMBL" id="CP039712">
    <property type="protein sequence ID" value="QCI86101.1"/>
    <property type="molecule type" value="Genomic_DNA"/>
</dbReference>
<keyword evidence="7" id="KW-1185">Reference proteome</keyword>
<dbReference type="Pfam" id="PF02588">
    <property type="entry name" value="YitT_membrane"/>
    <property type="match status" value="1"/>
</dbReference>
<dbReference type="InterPro" id="IPR019264">
    <property type="entry name" value="DUF2179"/>
</dbReference>
<dbReference type="AlphaFoldDB" id="A0A4D7CUV7"/>
<dbReference type="PIRSF" id="PIRSF006483">
    <property type="entry name" value="Membrane_protein_YitT"/>
    <property type="match status" value="1"/>
</dbReference>
<sequence length="286" mass="31194">MSQNIKTIVKNLLLITVGIFIFSAAVSSVAIPNQLGEGGVTGITLILYYLEGIPTALTSIFFNAILLIAGWKLLDRGTIYYTVYAVVIMSLFLKLTEGYVYYAKEGATAAILAGILMGIGIGLVMKGEGTTAGSVILAKMIHKLTGWRVSYVLLMLDMLVVLASYKVIGLERIILTALSLYISTKVLDFMLEGTNSKKTVMIISEEYDAIASAISTDINRGITMMDGIGYYKQTPKKVLYVVISRDQLVPIQKLITNIDPLAFVTINDVQNVIGEGFSRESLENNH</sequence>
<evidence type="ECO:0000256" key="2">
    <source>
        <dbReference type="ARBA" id="ARBA00022475"/>
    </source>
</evidence>
<dbReference type="PANTHER" id="PTHR33545:SF4">
    <property type="entry name" value="UPF0750 MEMBRANE PROTEIN YXKD"/>
    <property type="match status" value="1"/>
</dbReference>
<name>A0A4D7CUV7_9ENTE</name>
<protein>
    <submittedName>
        <fullName evidence="6">YitT family protein</fullName>
    </submittedName>
</protein>
<gene>
    <name evidence="6" type="ORF">FA707_03610</name>
</gene>
<dbReference type="OrthoDB" id="1758221at2"/>
<reference evidence="6 7" key="1">
    <citation type="submission" date="2019-04" db="EMBL/GenBank/DDBJ databases">
        <title>Vagococcus sp. nov., isolated from faeces of yaks (Bos grunniens).</title>
        <authorList>
            <person name="Ge Y."/>
        </authorList>
    </citation>
    <scope>NUCLEOTIDE SEQUENCE [LARGE SCALE GENOMIC DNA]</scope>
    <source>
        <strain evidence="6 7">MN-17</strain>
    </source>
</reference>
<dbReference type="Proteomes" id="UP000298615">
    <property type="component" value="Chromosome"/>
</dbReference>
<dbReference type="Pfam" id="PF10035">
    <property type="entry name" value="DUF2179"/>
    <property type="match status" value="1"/>
</dbReference>
<accession>A0A4D7CUV7</accession>
<organism evidence="6 7">
    <name type="scientific">Vagococcus zengguangii</name>
    <dbReference type="NCBI Taxonomy" id="2571750"/>
    <lineage>
        <taxon>Bacteria</taxon>
        <taxon>Bacillati</taxon>
        <taxon>Bacillota</taxon>
        <taxon>Bacilli</taxon>
        <taxon>Lactobacillales</taxon>
        <taxon>Enterococcaceae</taxon>
        <taxon>Vagococcus</taxon>
    </lineage>
</organism>
<dbReference type="InterPro" id="IPR051461">
    <property type="entry name" value="UPF0750_membrane"/>
</dbReference>
<evidence type="ECO:0000256" key="3">
    <source>
        <dbReference type="ARBA" id="ARBA00022692"/>
    </source>
</evidence>
<dbReference type="Gene3D" id="3.30.70.120">
    <property type="match status" value="1"/>
</dbReference>
<evidence type="ECO:0000256" key="4">
    <source>
        <dbReference type="ARBA" id="ARBA00022989"/>
    </source>
</evidence>